<dbReference type="GeneID" id="107223867"/>
<keyword evidence="5" id="KW-1015">Disulfide bond</keyword>
<dbReference type="Gene3D" id="2.40.10.10">
    <property type="entry name" value="Trypsin-like serine proteases"/>
    <property type="match status" value="3"/>
</dbReference>
<feature type="domain" description="Peptidase S1" evidence="8">
    <location>
        <begin position="26"/>
        <end position="250"/>
    </location>
</feature>
<feature type="chain" id="PRO_5046374246" evidence="7">
    <location>
        <begin position="21"/>
        <end position="589"/>
    </location>
</feature>
<comment type="similarity">
    <text evidence="1">Belongs to the peptidase S1 family.</text>
</comment>
<dbReference type="InterPro" id="IPR001254">
    <property type="entry name" value="Trypsin_dom"/>
</dbReference>
<keyword evidence="10" id="KW-0472">Membrane</keyword>
<dbReference type="SUPFAM" id="SSF50494">
    <property type="entry name" value="Trypsin-like serine proteases"/>
    <property type="match status" value="2"/>
</dbReference>
<keyword evidence="4 6" id="KW-0720">Serine protease</keyword>
<dbReference type="PANTHER" id="PTHR24276:SF98">
    <property type="entry name" value="FI18310P1-RELATED"/>
    <property type="match status" value="1"/>
</dbReference>
<dbReference type="InterPro" id="IPR043504">
    <property type="entry name" value="Peptidase_S1_PA_chymotrypsin"/>
</dbReference>
<dbReference type="SMART" id="SM00020">
    <property type="entry name" value="Tryp_SPc"/>
    <property type="match status" value="2"/>
</dbReference>
<evidence type="ECO:0000313" key="9">
    <source>
        <dbReference type="Proteomes" id="UP000829291"/>
    </source>
</evidence>
<evidence type="ECO:0000313" key="10">
    <source>
        <dbReference type="RefSeq" id="XP_015519179.2"/>
    </source>
</evidence>
<dbReference type="KEGG" id="nlo:107223867"/>
<evidence type="ECO:0000256" key="2">
    <source>
        <dbReference type="ARBA" id="ARBA00022670"/>
    </source>
</evidence>
<name>A0A6J0BY40_NEOLC</name>
<evidence type="ECO:0000256" key="3">
    <source>
        <dbReference type="ARBA" id="ARBA00022801"/>
    </source>
</evidence>
<dbReference type="PRINTS" id="PR00722">
    <property type="entry name" value="CHYMOTRYPSIN"/>
</dbReference>
<dbReference type="PROSITE" id="PS00134">
    <property type="entry name" value="TRYPSIN_HIS"/>
    <property type="match status" value="2"/>
</dbReference>
<dbReference type="InterPro" id="IPR033116">
    <property type="entry name" value="TRYPSIN_SER"/>
</dbReference>
<dbReference type="InterPro" id="IPR009003">
    <property type="entry name" value="Peptidase_S1_PA"/>
</dbReference>
<gene>
    <name evidence="10" type="primary">LOC107223867</name>
</gene>
<evidence type="ECO:0000259" key="8">
    <source>
        <dbReference type="PROSITE" id="PS50240"/>
    </source>
</evidence>
<evidence type="ECO:0000256" key="1">
    <source>
        <dbReference type="ARBA" id="ARBA00007664"/>
    </source>
</evidence>
<dbReference type="GO" id="GO:0006508">
    <property type="term" value="P:proteolysis"/>
    <property type="evidence" value="ECO:0007669"/>
    <property type="project" value="UniProtKB-KW"/>
</dbReference>
<evidence type="ECO:0000256" key="4">
    <source>
        <dbReference type="ARBA" id="ARBA00022825"/>
    </source>
</evidence>
<proteinExistence type="inferred from homology"/>
<feature type="domain" description="Peptidase S1" evidence="8">
    <location>
        <begin position="349"/>
        <end position="571"/>
    </location>
</feature>
<dbReference type="PROSITE" id="PS50240">
    <property type="entry name" value="TRYPSIN_DOM"/>
    <property type="match status" value="2"/>
</dbReference>
<protein>
    <submittedName>
        <fullName evidence="10">Transmembrane protease serine 9</fullName>
    </submittedName>
</protein>
<evidence type="ECO:0000256" key="7">
    <source>
        <dbReference type="SAM" id="SignalP"/>
    </source>
</evidence>
<dbReference type="CDD" id="cd00190">
    <property type="entry name" value="Tryp_SPc"/>
    <property type="match status" value="2"/>
</dbReference>
<keyword evidence="7" id="KW-0732">Signal</keyword>
<evidence type="ECO:0000256" key="6">
    <source>
        <dbReference type="RuleBase" id="RU363034"/>
    </source>
</evidence>
<evidence type="ECO:0000256" key="5">
    <source>
        <dbReference type="ARBA" id="ARBA00023157"/>
    </source>
</evidence>
<dbReference type="FunCoup" id="A0A6J0BY40">
    <property type="interactions" value="43"/>
</dbReference>
<dbReference type="InterPro" id="IPR018114">
    <property type="entry name" value="TRYPSIN_HIS"/>
</dbReference>
<keyword evidence="10" id="KW-0812">Transmembrane</keyword>
<sequence length="589" mass="63389">MALSLFLLALCLLSGFSVQASISGRIVGGEIAEVNEFPWHVSLRVPGGHICSGSLVSLQHVLTAAHCVSGINITELIVVAGSNSLVSGGVTRGVRTIYIHSQYSSPEPAYHVQDVAVLVLSEAVVESESVRSIALAIEDVPVGAVAVTSGWGRTLPESGVLPTDLQKLNTTILNQTVCQTQWGNTSINVDHLCGAQTSSSGVCNGDSGGALVYNNQVVGIVSWANPCGWGYPDVYTRVYYYLYWIGWYVHNTELETPTVEESTSHQPSLRDANHAMTIFFACFAVRKFLSAQTRQCQERLIDLCQSNSTPFVPRICVVTGVRKMMRLALVVLVLFSLSSGTRGWNLERIVGGEAAADGEFPWQVSLRNSGRHFCGGSLISLQHVLTAAHCMVTKDIDAVTVITGTTSLASGGETHAVKNITWHSSYVGSSDSYRYDVSVLTLQAAITESDVQRPIALATEDPPVGAEAVVSGWGRVLYPSSSLPTALQKMSLMLINTTECQSYWSLTIYDDHVCGIKEYGVAVCNGDSGGPLVYNDQVVGIVSWGNPCANGVPDVYTRVYSYLSWIGAIVYNTEVAKDQETGLHFDLET</sequence>
<dbReference type="OrthoDB" id="8440449at2759"/>
<dbReference type="GO" id="GO:0004252">
    <property type="term" value="F:serine-type endopeptidase activity"/>
    <property type="evidence" value="ECO:0007669"/>
    <property type="project" value="InterPro"/>
</dbReference>
<dbReference type="Proteomes" id="UP000829291">
    <property type="component" value="Chromosome 3"/>
</dbReference>
<dbReference type="InParanoid" id="A0A6J0BY40"/>
<keyword evidence="2 6" id="KW-0645">Protease</keyword>
<dbReference type="AlphaFoldDB" id="A0A6J0BY40"/>
<keyword evidence="3 6" id="KW-0378">Hydrolase</keyword>
<dbReference type="PROSITE" id="PS00135">
    <property type="entry name" value="TRYPSIN_SER"/>
    <property type="match status" value="2"/>
</dbReference>
<reference evidence="10" key="1">
    <citation type="submission" date="2025-08" db="UniProtKB">
        <authorList>
            <consortium name="RefSeq"/>
        </authorList>
    </citation>
    <scope>IDENTIFICATION</scope>
    <source>
        <tissue evidence="10">Thorax and Abdomen</tissue>
    </source>
</reference>
<dbReference type="Pfam" id="PF00089">
    <property type="entry name" value="Trypsin"/>
    <property type="match status" value="2"/>
</dbReference>
<dbReference type="InterPro" id="IPR050430">
    <property type="entry name" value="Peptidase_S1"/>
</dbReference>
<dbReference type="RefSeq" id="XP_015519179.2">
    <property type="nucleotide sequence ID" value="XM_015663693.2"/>
</dbReference>
<dbReference type="InterPro" id="IPR001314">
    <property type="entry name" value="Peptidase_S1A"/>
</dbReference>
<accession>A0A6J0BY40</accession>
<feature type="signal peptide" evidence="7">
    <location>
        <begin position="1"/>
        <end position="20"/>
    </location>
</feature>
<dbReference type="PANTHER" id="PTHR24276">
    <property type="entry name" value="POLYSERASE-RELATED"/>
    <property type="match status" value="1"/>
</dbReference>
<organism evidence="10">
    <name type="scientific">Neodiprion lecontei</name>
    <name type="common">Redheaded pine sawfly</name>
    <dbReference type="NCBI Taxonomy" id="441921"/>
    <lineage>
        <taxon>Eukaryota</taxon>
        <taxon>Metazoa</taxon>
        <taxon>Ecdysozoa</taxon>
        <taxon>Arthropoda</taxon>
        <taxon>Hexapoda</taxon>
        <taxon>Insecta</taxon>
        <taxon>Pterygota</taxon>
        <taxon>Neoptera</taxon>
        <taxon>Endopterygota</taxon>
        <taxon>Hymenoptera</taxon>
        <taxon>Tenthredinoidea</taxon>
        <taxon>Diprionidae</taxon>
        <taxon>Diprioninae</taxon>
        <taxon>Neodiprion</taxon>
    </lineage>
</organism>
<keyword evidence="9" id="KW-1185">Reference proteome</keyword>
<dbReference type="GO" id="GO:0005576">
    <property type="term" value="C:extracellular region"/>
    <property type="evidence" value="ECO:0007669"/>
    <property type="project" value="UniProtKB-SubCell"/>
</dbReference>